<comment type="similarity">
    <text evidence="2">Belongs to the peptidase M20A family.</text>
</comment>
<keyword evidence="7" id="KW-1185">Reference proteome</keyword>
<evidence type="ECO:0000313" key="7">
    <source>
        <dbReference type="Proteomes" id="UP000295710"/>
    </source>
</evidence>
<keyword evidence="6" id="KW-0378">Hydrolase</keyword>
<evidence type="ECO:0000256" key="3">
    <source>
        <dbReference type="ARBA" id="ARBA00022670"/>
    </source>
</evidence>
<dbReference type="GO" id="GO:0006526">
    <property type="term" value="P:L-arginine biosynthetic process"/>
    <property type="evidence" value="ECO:0007669"/>
    <property type="project" value="TreeGrafter"/>
</dbReference>
<dbReference type="Proteomes" id="UP000295710">
    <property type="component" value="Unassembled WGS sequence"/>
</dbReference>
<dbReference type="InterPro" id="IPR002933">
    <property type="entry name" value="Peptidase_M20"/>
</dbReference>
<evidence type="ECO:0000256" key="4">
    <source>
        <dbReference type="ARBA" id="ARBA00022833"/>
    </source>
</evidence>
<dbReference type="InterPro" id="IPR010964">
    <property type="entry name" value="M20A_pepV-rel"/>
</dbReference>
<keyword evidence="3" id="KW-0645">Protease</keyword>
<name>A0A4V2WS53_9FIRM</name>
<dbReference type="Pfam" id="PF01546">
    <property type="entry name" value="Peptidase_M20"/>
    <property type="match status" value="1"/>
</dbReference>
<dbReference type="PANTHER" id="PTHR43808:SF31">
    <property type="entry name" value="N-ACETYL-L-CITRULLINE DEACETYLASE"/>
    <property type="match status" value="1"/>
</dbReference>
<dbReference type="NCBIfam" id="TIGR01887">
    <property type="entry name" value="dipeptidaselike"/>
    <property type="match status" value="1"/>
</dbReference>
<comment type="caution">
    <text evidence="6">The sequence shown here is derived from an EMBL/GenBank/DDBJ whole genome shotgun (WGS) entry which is preliminary data.</text>
</comment>
<evidence type="ECO:0000256" key="2">
    <source>
        <dbReference type="ARBA" id="ARBA00006247"/>
    </source>
</evidence>
<evidence type="ECO:0000256" key="5">
    <source>
        <dbReference type="ARBA" id="ARBA00023049"/>
    </source>
</evidence>
<accession>A0A4V2WS53</accession>
<dbReference type="EMBL" id="SMMX01000024">
    <property type="protein sequence ID" value="TDA20320.1"/>
    <property type="molecule type" value="Genomic_DNA"/>
</dbReference>
<dbReference type="Gene3D" id="3.40.630.10">
    <property type="entry name" value="Zn peptidases"/>
    <property type="match status" value="1"/>
</dbReference>
<dbReference type="GO" id="GO:0008777">
    <property type="term" value="F:acetylornithine deacetylase activity"/>
    <property type="evidence" value="ECO:0007669"/>
    <property type="project" value="TreeGrafter"/>
</dbReference>
<dbReference type="AlphaFoldDB" id="A0A4V2WS53"/>
<gene>
    <name evidence="6" type="ORF">E1963_17655</name>
</gene>
<dbReference type="InterPro" id="IPR050072">
    <property type="entry name" value="Peptidase_M20A"/>
</dbReference>
<dbReference type="EC" id="3.4.13.-" evidence="6"/>
<dbReference type="PANTHER" id="PTHR43808">
    <property type="entry name" value="ACETYLORNITHINE DEACETYLASE"/>
    <property type="match status" value="1"/>
</dbReference>
<keyword evidence="4" id="KW-0862">Zinc</keyword>
<dbReference type="GO" id="GO:0008270">
    <property type="term" value="F:zinc ion binding"/>
    <property type="evidence" value="ECO:0007669"/>
    <property type="project" value="InterPro"/>
</dbReference>
<protein>
    <submittedName>
        <fullName evidence="6">Sapep family Mn(2+)-dependent dipeptidase</fullName>
        <ecNumber evidence="6">3.4.13.-</ecNumber>
    </submittedName>
</protein>
<dbReference type="GO" id="GO:0008237">
    <property type="term" value="F:metallopeptidase activity"/>
    <property type="evidence" value="ECO:0007669"/>
    <property type="project" value="UniProtKB-KW"/>
</dbReference>
<evidence type="ECO:0000256" key="1">
    <source>
        <dbReference type="ARBA" id="ARBA00001947"/>
    </source>
</evidence>
<dbReference type="Gene3D" id="3.30.70.360">
    <property type="match status" value="2"/>
</dbReference>
<sequence length="239" mass="25592">MLALCSSLGMRTKNCGGYAGWAEIGSGEELCGVLVHLDVVPAGDGWEHLPFGGIMEDGKTYGRGTVDDKGPAIASVFALKAIADSGLPLSRRIRIIFGTDEENAWTCMDYYKEHEEIPCTGFSPDAEFPVIYAEKGILFATLDKEGTVEEDKPYIRNLSGGRRANMVPDECHAELVVPEPDGSFVRLLELGASTIPGTHICAGGPVVKVRTTGKTSHGSTPENGVNAVSNMMLLLEPFM</sequence>
<dbReference type="GO" id="GO:0016805">
    <property type="term" value="F:dipeptidase activity"/>
    <property type="evidence" value="ECO:0007669"/>
    <property type="project" value="UniProtKB-KW"/>
</dbReference>
<dbReference type="SUPFAM" id="SSF53187">
    <property type="entry name" value="Zn-dependent exopeptidases"/>
    <property type="match status" value="1"/>
</dbReference>
<comment type="cofactor">
    <cofactor evidence="1">
        <name>Zn(2+)</name>
        <dbReference type="ChEBI" id="CHEBI:29105"/>
    </cofactor>
</comment>
<evidence type="ECO:0000313" key="6">
    <source>
        <dbReference type="EMBL" id="TDA20320.1"/>
    </source>
</evidence>
<proteinExistence type="inferred from homology"/>
<keyword evidence="6" id="KW-0224">Dipeptidase</keyword>
<keyword evidence="5" id="KW-0482">Metalloprotease</keyword>
<reference evidence="6 7" key="1">
    <citation type="journal article" date="2016" name="Nat. Microbiol.">
        <title>The Mouse Intestinal Bacterial Collection (miBC) provides host-specific insight into cultured diversity and functional potential of the gut microbiota.</title>
        <authorList>
            <person name="Lagkouvardos I."/>
            <person name="Pukall R."/>
            <person name="Abt B."/>
            <person name="Foesel B.U."/>
            <person name="Meier-Kolthoff J.P."/>
            <person name="Kumar N."/>
            <person name="Bresciani A."/>
            <person name="Martinez I."/>
            <person name="Just S."/>
            <person name="Ziegler C."/>
            <person name="Brugiroux S."/>
            <person name="Garzetti D."/>
            <person name="Wenning M."/>
            <person name="Bui T.P."/>
            <person name="Wang J."/>
            <person name="Hugenholtz F."/>
            <person name="Plugge C.M."/>
            <person name="Peterson D.A."/>
            <person name="Hornef M.W."/>
            <person name="Baines J.F."/>
            <person name="Smidt H."/>
            <person name="Walter J."/>
            <person name="Kristiansen K."/>
            <person name="Nielsen H.B."/>
            <person name="Haller D."/>
            <person name="Overmann J."/>
            <person name="Stecher B."/>
            <person name="Clavel T."/>
        </authorList>
    </citation>
    <scope>NUCLEOTIDE SEQUENCE [LARGE SCALE GENOMIC DNA]</scope>
    <source>
        <strain evidence="6 7">DSM 28560</strain>
    </source>
</reference>
<dbReference type="GO" id="GO:0006508">
    <property type="term" value="P:proteolysis"/>
    <property type="evidence" value="ECO:0007669"/>
    <property type="project" value="UniProtKB-KW"/>
</dbReference>
<organism evidence="6 7">
    <name type="scientific">Extibacter muris</name>
    <dbReference type="NCBI Taxonomy" id="1796622"/>
    <lineage>
        <taxon>Bacteria</taxon>
        <taxon>Bacillati</taxon>
        <taxon>Bacillota</taxon>
        <taxon>Clostridia</taxon>
        <taxon>Lachnospirales</taxon>
        <taxon>Lachnospiraceae</taxon>
        <taxon>Extibacter</taxon>
    </lineage>
</organism>